<evidence type="ECO:0000313" key="1">
    <source>
        <dbReference type="EMBL" id="EDM04071.1"/>
    </source>
</evidence>
<name>A6HDG7_RAT</name>
<dbReference type="Proteomes" id="UP000234681">
    <property type="component" value="Chromosome 10"/>
</dbReference>
<reference evidence="1 2" key="1">
    <citation type="submission" date="2005-07" db="EMBL/GenBank/DDBJ databases">
        <authorList>
            <person name="Mural R.J."/>
            <person name="Li P.W."/>
            <person name="Adams M.D."/>
            <person name="Amanatides P.G."/>
            <person name="Baden-Tillson H."/>
            <person name="Barnstead M."/>
            <person name="Chin S.H."/>
            <person name="Dew I."/>
            <person name="Evans C.A."/>
            <person name="Ferriera S."/>
            <person name="Flanigan M."/>
            <person name="Fosler C."/>
            <person name="Glodek A."/>
            <person name="Gu Z."/>
            <person name="Holt R.A."/>
            <person name="Jennings D."/>
            <person name="Kraft C.L."/>
            <person name="Lu F."/>
            <person name="Nguyen T."/>
            <person name="Nusskern D.R."/>
            <person name="Pfannkoch C.M."/>
            <person name="Sitter C."/>
            <person name="Sutton G.G."/>
            <person name="Venter J.C."/>
            <person name="Wang Z."/>
            <person name="Woodage T."/>
            <person name="Zheng X.H."/>
            <person name="Zhong F."/>
        </authorList>
    </citation>
    <scope>NUCLEOTIDE SEQUENCE [LARGE SCALE GENOMIC DNA]</scope>
    <source>
        <strain>BN</strain>
        <strain evidence="2">Sprague-Dawley</strain>
    </source>
</reference>
<dbReference type="EMBL" id="CH473948">
    <property type="protein sequence ID" value="EDM04071.1"/>
    <property type="molecule type" value="Genomic_DNA"/>
</dbReference>
<evidence type="ECO:0000313" key="2">
    <source>
        <dbReference type="Proteomes" id="UP000234681"/>
    </source>
</evidence>
<accession>A6HDG7</accession>
<dbReference type="AlphaFoldDB" id="A6HDG7"/>
<proteinExistence type="predicted"/>
<organism evidence="1 2">
    <name type="scientific">Rattus norvegicus</name>
    <name type="common">Rat</name>
    <dbReference type="NCBI Taxonomy" id="10116"/>
    <lineage>
        <taxon>Eukaryota</taxon>
        <taxon>Metazoa</taxon>
        <taxon>Chordata</taxon>
        <taxon>Craniata</taxon>
        <taxon>Vertebrata</taxon>
        <taxon>Euteleostomi</taxon>
        <taxon>Mammalia</taxon>
        <taxon>Eutheria</taxon>
        <taxon>Euarchontoglires</taxon>
        <taxon>Glires</taxon>
        <taxon>Rodentia</taxon>
        <taxon>Myomorpha</taxon>
        <taxon>Muroidea</taxon>
        <taxon>Muridae</taxon>
        <taxon>Murinae</taxon>
        <taxon>Rattus</taxon>
    </lineage>
</organism>
<sequence length="57" mass="6226">MTGLATNETCQPRHNTNAHVQSLWRGQNSMPGMLNILCRSHIPMNGTVSQSKSSSTN</sequence>
<protein>
    <submittedName>
        <fullName evidence="1">RCG34952</fullName>
    </submittedName>
</protein>
<gene>
    <name evidence="1" type="ORF">rCG_34952</name>
</gene>